<sequence>MKNFNIFEVLNISHLEIKHSDVLAYLFNNKESHNLKDTFLKEFIYEVEAASNIDLNLTLDDSYSIKREYAIPKGFVDLLLISYKHRTIIVIENKIQSKERDNQLKKYKEHFKDKGAGYKLVFIYLTMNDEKASDDEYISVNYTTVIKALDRILRYKNYSEKIEYFLEDYLSVLLKKYKLKSSADLINFRKTINIERGKNG</sequence>
<dbReference type="GO" id="GO:0003676">
    <property type="term" value="F:nucleic acid binding"/>
    <property type="evidence" value="ECO:0007669"/>
    <property type="project" value="InterPro"/>
</dbReference>
<dbReference type="Pfam" id="PF14281">
    <property type="entry name" value="PDDEXK_4"/>
    <property type="match status" value="1"/>
</dbReference>
<dbReference type="EMBL" id="BK032497">
    <property type="protein sequence ID" value="DAF42559.1"/>
    <property type="molecule type" value="Genomic_DNA"/>
</dbReference>
<protein>
    <submittedName>
        <fullName evidence="1">PD-(D/E)XK nuclease superfamily protein</fullName>
    </submittedName>
</protein>
<proteinExistence type="predicted"/>
<evidence type="ECO:0000313" key="1">
    <source>
        <dbReference type="EMBL" id="DAF42559.1"/>
    </source>
</evidence>
<name>A0A8S5RVG2_9CAUD</name>
<organism evidence="1">
    <name type="scientific">Siphoviridae sp. ctHip2</name>
    <dbReference type="NCBI Taxonomy" id="2827830"/>
    <lineage>
        <taxon>Viruses</taxon>
        <taxon>Duplodnaviria</taxon>
        <taxon>Heunggongvirae</taxon>
        <taxon>Uroviricota</taxon>
        <taxon>Caudoviricetes</taxon>
    </lineage>
</organism>
<dbReference type="InterPro" id="IPR011856">
    <property type="entry name" value="tRNA_endonuc-like_dom_sf"/>
</dbReference>
<dbReference type="Gene3D" id="3.40.1350.10">
    <property type="match status" value="1"/>
</dbReference>
<reference evidence="1" key="1">
    <citation type="journal article" date="2021" name="Proc. Natl. Acad. Sci. U.S.A.">
        <title>A Catalog of Tens of Thousands of Viruses from Human Metagenomes Reveals Hidden Associations with Chronic Diseases.</title>
        <authorList>
            <person name="Tisza M.J."/>
            <person name="Buck C.B."/>
        </authorList>
    </citation>
    <scope>NUCLEOTIDE SEQUENCE</scope>
    <source>
        <strain evidence="1">CtHip2</strain>
    </source>
</reference>
<dbReference type="InterPro" id="IPR029470">
    <property type="entry name" value="PDDEXK_4"/>
</dbReference>
<accession>A0A8S5RVG2</accession>